<keyword evidence="2" id="KW-0812">Transmembrane</keyword>
<feature type="transmembrane region" description="Helical" evidence="2">
    <location>
        <begin position="47"/>
        <end position="69"/>
    </location>
</feature>
<evidence type="ECO:0000256" key="2">
    <source>
        <dbReference type="SAM" id="Phobius"/>
    </source>
</evidence>
<name>A0A1H5QW18_9PSEU</name>
<dbReference type="Proteomes" id="UP000198878">
    <property type="component" value="Unassembled WGS sequence"/>
</dbReference>
<reference evidence="4" key="1">
    <citation type="submission" date="2016-10" db="EMBL/GenBank/DDBJ databases">
        <authorList>
            <person name="Varghese N."/>
            <person name="Submissions S."/>
        </authorList>
    </citation>
    <scope>NUCLEOTIDE SEQUENCE [LARGE SCALE GENOMIC DNA]</scope>
    <source>
        <strain evidence="4">DSM 44654</strain>
    </source>
</reference>
<proteinExistence type="predicted"/>
<dbReference type="RefSeq" id="WP_086677831.1">
    <property type="nucleotide sequence ID" value="NZ_FNUJ01000005.1"/>
</dbReference>
<dbReference type="STRING" id="218821.SAMN05421837_105181"/>
<gene>
    <name evidence="3" type="ORF">SAMN05421837_105181</name>
</gene>
<evidence type="ECO:0000313" key="3">
    <source>
        <dbReference type="EMBL" id="SEF30342.1"/>
    </source>
</evidence>
<organism evidence="3 4">
    <name type="scientific">Amycolatopsis pretoriensis</name>
    <dbReference type="NCBI Taxonomy" id="218821"/>
    <lineage>
        <taxon>Bacteria</taxon>
        <taxon>Bacillati</taxon>
        <taxon>Actinomycetota</taxon>
        <taxon>Actinomycetes</taxon>
        <taxon>Pseudonocardiales</taxon>
        <taxon>Pseudonocardiaceae</taxon>
        <taxon>Amycolatopsis</taxon>
    </lineage>
</organism>
<evidence type="ECO:0000313" key="4">
    <source>
        <dbReference type="Proteomes" id="UP000198878"/>
    </source>
</evidence>
<feature type="region of interest" description="Disordered" evidence="1">
    <location>
        <begin position="78"/>
        <end position="142"/>
    </location>
</feature>
<dbReference type="OrthoDB" id="3695075at2"/>
<protein>
    <submittedName>
        <fullName evidence="3">Uncharacterized protein</fullName>
    </submittedName>
</protein>
<keyword evidence="4" id="KW-1185">Reference proteome</keyword>
<sequence>MNISEDELEQRLRALFADERLDLPPPPDAGTTIVAGARRRRRRRQGVLAVTGVAAAVVAVSGGLTMLHLHGEDGTAVMSADGSSISVKPPENLTAGRQPDPSVPGPTSTQDIQVSVPPASPTSKASRPPSAQPSSKLPPVLSGPLLDADGFGTIKLGMSETQIAAQGVTLSDAQAGGSCTVYTAQGGGVPAAATVVVSKALGLAVVTPTQAAHTAEGIGAGSTKDQVLAAYPGAKDETGGVVAAVTTGADFHFRLEGSGVVQTSLAAVNQDCAG</sequence>
<keyword evidence="2" id="KW-1133">Transmembrane helix</keyword>
<keyword evidence="2" id="KW-0472">Membrane</keyword>
<dbReference type="EMBL" id="FNUJ01000005">
    <property type="protein sequence ID" value="SEF30342.1"/>
    <property type="molecule type" value="Genomic_DNA"/>
</dbReference>
<accession>A0A1H5QW18</accession>
<dbReference type="AlphaFoldDB" id="A0A1H5QW18"/>
<evidence type="ECO:0000256" key="1">
    <source>
        <dbReference type="SAM" id="MobiDB-lite"/>
    </source>
</evidence>